<feature type="region of interest" description="Disordered" evidence="1">
    <location>
        <begin position="270"/>
        <end position="291"/>
    </location>
</feature>
<feature type="region of interest" description="Disordered" evidence="1">
    <location>
        <begin position="1"/>
        <end position="144"/>
    </location>
</feature>
<reference evidence="2" key="1">
    <citation type="journal article" date="2018" name="Genome Res.">
        <title>The genomic architecture and molecular evolution of ant odorant receptors.</title>
        <authorList>
            <person name="McKenzie S.K."/>
            <person name="Kronauer D.J.C."/>
        </authorList>
    </citation>
    <scope>NUCLEOTIDE SEQUENCE [LARGE SCALE GENOMIC DNA]</scope>
    <source>
        <strain evidence="2">Clonal line C1</strain>
    </source>
</reference>
<dbReference type="AlphaFoldDB" id="A0A3L8DHY7"/>
<comment type="caution">
    <text evidence="2">The sequence shown here is derived from an EMBL/GenBank/DDBJ whole genome shotgun (WGS) entry which is preliminary data.</text>
</comment>
<reference evidence="2" key="2">
    <citation type="submission" date="2018-07" db="EMBL/GenBank/DDBJ databases">
        <authorList>
            <person name="Mckenzie S.K."/>
            <person name="Kronauer D.J.C."/>
        </authorList>
    </citation>
    <scope>NUCLEOTIDE SEQUENCE</scope>
    <source>
        <strain evidence="2">Clonal line C1</strain>
    </source>
</reference>
<protein>
    <recommendedName>
        <fullName evidence="3">Nucleolar protein</fullName>
    </recommendedName>
</protein>
<evidence type="ECO:0000313" key="2">
    <source>
        <dbReference type="EMBL" id="RLU19961.1"/>
    </source>
</evidence>
<feature type="region of interest" description="Disordered" evidence="1">
    <location>
        <begin position="470"/>
        <end position="643"/>
    </location>
</feature>
<accession>A0A3L8DHY7</accession>
<feature type="compositionally biased region" description="Low complexity" evidence="1">
    <location>
        <begin position="69"/>
        <end position="144"/>
    </location>
</feature>
<feature type="compositionally biased region" description="Low complexity" evidence="1">
    <location>
        <begin position="487"/>
        <end position="506"/>
    </location>
</feature>
<dbReference type="OrthoDB" id="10047222at2759"/>
<feature type="compositionally biased region" description="Polar residues" evidence="1">
    <location>
        <begin position="477"/>
        <end position="486"/>
    </location>
</feature>
<gene>
    <name evidence="2" type="ORF">DMN91_008520</name>
</gene>
<feature type="compositionally biased region" description="Basic and acidic residues" evidence="1">
    <location>
        <begin position="520"/>
        <end position="534"/>
    </location>
</feature>
<feature type="compositionally biased region" description="Basic and acidic residues" evidence="1">
    <location>
        <begin position="552"/>
        <end position="562"/>
    </location>
</feature>
<organism evidence="2">
    <name type="scientific">Ooceraea biroi</name>
    <name type="common">Clonal raider ant</name>
    <name type="synonym">Cerapachys biroi</name>
    <dbReference type="NCBI Taxonomy" id="2015173"/>
    <lineage>
        <taxon>Eukaryota</taxon>
        <taxon>Metazoa</taxon>
        <taxon>Ecdysozoa</taxon>
        <taxon>Arthropoda</taxon>
        <taxon>Hexapoda</taxon>
        <taxon>Insecta</taxon>
        <taxon>Pterygota</taxon>
        <taxon>Neoptera</taxon>
        <taxon>Endopterygota</taxon>
        <taxon>Hymenoptera</taxon>
        <taxon>Apocrita</taxon>
        <taxon>Aculeata</taxon>
        <taxon>Formicoidea</taxon>
        <taxon>Formicidae</taxon>
        <taxon>Dorylinae</taxon>
        <taxon>Ooceraea</taxon>
    </lineage>
</organism>
<proteinExistence type="predicted"/>
<feature type="compositionally biased region" description="Polar residues" evidence="1">
    <location>
        <begin position="507"/>
        <end position="519"/>
    </location>
</feature>
<feature type="compositionally biased region" description="Basic and acidic residues" evidence="1">
    <location>
        <begin position="588"/>
        <end position="600"/>
    </location>
</feature>
<name>A0A3L8DHY7_OOCBI</name>
<evidence type="ECO:0008006" key="3">
    <source>
        <dbReference type="Google" id="ProtNLM"/>
    </source>
</evidence>
<dbReference type="Proteomes" id="UP000279307">
    <property type="component" value="Chromosome 8"/>
</dbReference>
<feature type="compositionally biased region" description="Polar residues" evidence="1">
    <location>
        <begin position="270"/>
        <end position="283"/>
    </location>
</feature>
<feature type="compositionally biased region" description="Pro residues" evidence="1">
    <location>
        <begin position="620"/>
        <end position="631"/>
    </location>
</feature>
<evidence type="ECO:0000256" key="1">
    <source>
        <dbReference type="SAM" id="MobiDB-lite"/>
    </source>
</evidence>
<feature type="compositionally biased region" description="Low complexity" evidence="1">
    <location>
        <begin position="16"/>
        <end position="48"/>
    </location>
</feature>
<dbReference type="EMBL" id="QOIP01000008">
    <property type="protein sequence ID" value="RLU19961.1"/>
    <property type="molecule type" value="Genomic_DNA"/>
</dbReference>
<sequence length="780" mass="81981">MASATMMGLRRRAPVNSSPTPSSQSPSTTAAASSSSKRSRSENNNSPSHGNLNSMNGTRDEPPTKKSRGTSTSAAKAGSACPSSSSATCSASSLASSSTTTSTSTSDGQSSKSRGTSVSRSATQTKSSSTSTAASSSTSDISNGTAVLSTSWPTNASNLPSDVPSYASVTGLGLTAGQTAGLCAGSLGMPPTPIPPYMSTSMATFVGNATNLGKSSSVSYLDISNMTSGSLAASGAAATLSGYAANGAADAKTGMAMSYTAMSSPSVNGGTYGTQKGQGSNGTDGPAAAAASPRKFQNDTMFNTYQPWVIKTYGDLAKTKTITIKKYARILRTLRGEEVNSAENSKFRFWVKSKGFHIGQPEGYDAKPADRIIGRHAVTSPGLDPPLYVPTQLPHNKLNGAEGTVPGRVYKKVAIVENFFDIIHAVHVDLEGRPGKHAGQKRTYRTITETYAFLPREAVTRFLLGCTECQRRPRTPSPTNLSNQSHSTASTTTLASTPTPLNSSPNGTALTTSTVQSSPKLRDSNHHASSEGKNLHSYRHQKQHKNSSVVVDKPDKDKDEKYNPLSITNLLKKEPVNGGFLPSSDALPESRRTPESDRASSKSSASSKRKRMLPEGRTPSPQPSQPLPRPWSPGLDPKNTPIDYSLPITTSYLKHQQRLLQAEKSKAAAAAAAAANTLREPEATESKVVAAIATPLVEETESAERERYSPATGLIDTNLNLLATIQQLHCQVMLALTERLRPSMVVPTPLVLPTATPTNVLAGPLMMGTEVSVQTGENHS</sequence>
<feature type="compositionally biased region" description="Basic residues" evidence="1">
    <location>
        <begin position="536"/>
        <end position="545"/>
    </location>
</feature>